<dbReference type="GO" id="GO:0005634">
    <property type="term" value="C:nucleus"/>
    <property type="evidence" value="ECO:0007669"/>
    <property type="project" value="UniProtKB-SubCell"/>
</dbReference>
<comment type="subcellular location">
    <subcellularLocation>
        <location evidence="2 14">Nucleus</location>
    </subcellularLocation>
</comment>
<evidence type="ECO:0000256" key="8">
    <source>
        <dbReference type="ARBA" id="ARBA00022801"/>
    </source>
</evidence>
<dbReference type="Gene3D" id="1.10.150.670">
    <property type="entry name" value="Crossover junction endonuclease EME1, DNA-binding domain"/>
    <property type="match status" value="1"/>
</dbReference>
<gene>
    <name evidence="17" type="ORF">RDB_LOCUS112703</name>
</gene>
<dbReference type="GO" id="GO:0000712">
    <property type="term" value="P:resolution of meiotic recombination intermediates"/>
    <property type="evidence" value="ECO:0007669"/>
    <property type="project" value="TreeGrafter"/>
</dbReference>
<dbReference type="GO" id="GO:0003677">
    <property type="term" value="F:DNA binding"/>
    <property type="evidence" value="ECO:0007669"/>
    <property type="project" value="UniProtKB-UniRule"/>
</dbReference>
<reference evidence="17" key="1">
    <citation type="submission" date="2021-01" db="EMBL/GenBank/DDBJ databases">
        <authorList>
            <person name="Kaushik A."/>
        </authorList>
    </citation>
    <scope>NUCLEOTIDE SEQUENCE</scope>
    <source>
        <strain evidence="17">AG1-1C</strain>
    </source>
</reference>
<organism evidence="17 18">
    <name type="scientific">Rhizoctonia solani</name>
    <dbReference type="NCBI Taxonomy" id="456999"/>
    <lineage>
        <taxon>Eukaryota</taxon>
        <taxon>Fungi</taxon>
        <taxon>Dikarya</taxon>
        <taxon>Basidiomycota</taxon>
        <taxon>Agaricomycotina</taxon>
        <taxon>Agaricomycetes</taxon>
        <taxon>Cantharellales</taxon>
        <taxon>Ceratobasidiaceae</taxon>
        <taxon>Rhizoctonia</taxon>
    </lineage>
</organism>
<evidence type="ECO:0000256" key="10">
    <source>
        <dbReference type="ARBA" id="ARBA00023172"/>
    </source>
</evidence>
<sequence length="468" mass="53583">SNYWKIYNRATKSMRSHPRRLEHPRDCLEVRNVGPKIQKLLIERHEAQVGKTDLKSTTAPRMPSGSSANPPAPSVGLDSDSDREPSTTIPLRAEKSQSIQLTSKRSNHTQRALGRPRMSKAISAPAATSDLEPENDAQPESTTETNVSEFPTFEPIIFPAGSYYIQLVLDEREVKSVRNRDYMLEHLKGRGVNAIKRSLEIGDVCWIARPNDDSLGECVLDYILERKRMDDLKGSILDGRFHEQKFRLRHTGISHIYYLVEDFDTERIARHWRDQINTALSSTQVIDRFFLKETTSIEDTLDYLYNLHTTILKIYADKPLRMIPLHLVKRYNFLALKQHLKVVDPDNTYHTTYTSYQELNRKNGFYTLQDCMARMLQCVRGLSEEKIAALLEHYPTPRSLYQAFVDSERHQSTQLSSAGSEKGKGKHKTTSSPPALMLSELGGRGRNKIGPALSKHIYEIFMDSEYEV</sequence>
<evidence type="ECO:0000256" key="13">
    <source>
        <dbReference type="ARBA" id="ARBA00023254"/>
    </source>
</evidence>
<feature type="region of interest" description="Disordered" evidence="15">
    <location>
        <begin position="44"/>
        <end position="147"/>
    </location>
</feature>
<dbReference type="InterPro" id="IPR042530">
    <property type="entry name" value="EME1/EME2_C"/>
</dbReference>
<evidence type="ECO:0000313" key="17">
    <source>
        <dbReference type="EMBL" id="CAE6433570.1"/>
    </source>
</evidence>
<evidence type="ECO:0000256" key="11">
    <source>
        <dbReference type="ARBA" id="ARBA00023204"/>
    </source>
</evidence>
<keyword evidence="8 14" id="KW-0378">Hydrolase</keyword>
<keyword evidence="11 14" id="KW-0234">DNA repair</keyword>
<dbReference type="SUPFAM" id="SSF47802">
    <property type="entry name" value="DNA polymerase beta, N-terminal domain-like"/>
    <property type="match status" value="1"/>
</dbReference>
<dbReference type="SMART" id="SM00891">
    <property type="entry name" value="ERCC4"/>
    <property type="match status" value="1"/>
</dbReference>
<comment type="subunit">
    <text evidence="14">Interacts with EME1.</text>
</comment>
<dbReference type="CDD" id="cd20074">
    <property type="entry name" value="XPF_nuclease_Mus81"/>
    <property type="match status" value="1"/>
</dbReference>
<accession>A0A8H3AME6</accession>
<dbReference type="InterPro" id="IPR027421">
    <property type="entry name" value="DNA_pol_lamdba_lyase_dom_sf"/>
</dbReference>
<evidence type="ECO:0000256" key="14">
    <source>
        <dbReference type="RuleBase" id="RU369042"/>
    </source>
</evidence>
<dbReference type="Proteomes" id="UP000663846">
    <property type="component" value="Unassembled WGS sequence"/>
</dbReference>
<dbReference type="GO" id="GO:0008821">
    <property type="term" value="F:crossover junction DNA endonuclease activity"/>
    <property type="evidence" value="ECO:0007669"/>
    <property type="project" value="UniProtKB-UniRule"/>
</dbReference>
<evidence type="ECO:0000256" key="2">
    <source>
        <dbReference type="ARBA" id="ARBA00004123"/>
    </source>
</evidence>
<dbReference type="Gene3D" id="1.10.150.110">
    <property type="entry name" value="DNA polymerase beta, N-terminal domain-like"/>
    <property type="match status" value="1"/>
</dbReference>
<evidence type="ECO:0000313" key="18">
    <source>
        <dbReference type="Proteomes" id="UP000663846"/>
    </source>
</evidence>
<feature type="compositionally biased region" description="Basic and acidic residues" evidence="15">
    <location>
        <begin position="44"/>
        <end position="54"/>
    </location>
</feature>
<feature type="compositionally biased region" description="Polar residues" evidence="15">
    <location>
        <begin position="138"/>
        <end position="147"/>
    </location>
</feature>
<dbReference type="InterPro" id="IPR047416">
    <property type="entry name" value="XPF_nuclease_Mus81"/>
</dbReference>
<evidence type="ECO:0000256" key="7">
    <source>
        <dbReference type="ARBA" id="ARBA00022763"/>
    </source>
</evidence>
<dbReference type="PANTHER" id="PTHR13451:SF0">
    <property type="entry name" value="CROSSOVER JUNCTION ENDONUCLEASE MUS81"/>
    <property type="match status" value="1"/>
</dbReference>
<dbReference type="PANTHER" id="PTHR13451">
    <property type="entry name" value="CLASS II CROSSOVER JUNCTION ENDONUCLEASE MUS81"/>
    <property type="match status" value="1"/>
</dbReference>
<dbReference type="Pfam" id="PF02732">
    <property type="entry name" value="ERCC4"/>
    <property type="match status" value="1"/>
</dbReference>
<keyword evidence="7 14" id="KW-0227">DNA damage</keyword>
<dbReference type="GO" id="GO:0048257">
    <property type="term" value="F:3'-flap endonuclease activity"/>
    <property type="evidence" value="ECO:0007669"/>
    <property type="project" value="TreeGrafter"/>
</dbReference>
<evidence type="ECO:0000256" key="15">
    <source>
        <dbReference type="SAM" id="MobiDB-lite"/>
    </source>
</evidence>
<dbReference type="InterPro" id="IPR010996">
    <property type="entry name" value="HHH_MUS81"/>
</dbReference>
<feature type="non-terminal residue" evidence="17">
    <location>
        <position position="1"/>
    </location>
</feature>
<dbReference type="FunFam" id="3.40.50.10130:FF:000003">
    <property type="entry name" value="Crossover junction endonuclease MUS81"/>
    <property type="match status" value="1"/>
</dbReference>
<evidence type="ECO:0000256" key="3">
    <source>
        <dbReference type="ARBA" id="ARBA00010015"/>
    </source>
</evidence>
<comment type="similarity">
    <text evidence="3 14">Belongs to the XPF family.</text>
</comment>
<keyword evidence="4 14" id="KW-0540">Nuclease</keyword>
<dbReference type="InterPro" id="IPR011335">
    <property type="entry name" value="Restrct_endonuc-II-like"/>
</dbReference>
<keyword evidence="9 14" id="KW-0460">Magnesium</keyword>
<dbReference type="GO" id="GO:0031573">
    <property type="term" value="P:mitotic intra-S DNA damage checkpoint signaling"/>
    <property type="evidence" value="ECO:0007669"/>
    <property type="project" value="TreeGrafter"/>
</dbReference>
<evidence type="ECO:0000256" key="12">
    <source>
        <dbReference type="ARBA" id="ARBA00023242"/>
    </source>
</evidence>
<name>A0A8H3AME6_9AGAM</name>
<dbReference type="GO" id="GO:0000727">
    <property type="term" value="P:double-strand break repair via break-induced replication"/>
    <property type="evidence" value="ECO:0007669"/>
    <property type="project" value="UniProtKB-UniRule"/>
</dbReference>
<protein>
    <recommendedName>
        <fullName evidence="14">Crossover junction endonuclease MUS81</fullName>
        <ecNumber evidence="14">3.1.22.-</ecNumber>
    </recommendedName>
</protein>
<comment type="caution">
    <text evidence="17">The sequence shown here is derived from an EMBL/GenBank/DDBJ whole genome shotgun (WGS) entry which is preliminary data.</text>
</comment>
<keyword evidence="5 14" id="KW-0479">Metal-binding</keyword>
<dbReference type="EC" id="3.1.22.-" evidence="14"/>
<dbReference type="InterPro" id="IPR006166">
    <property type="entry name" value="ERCC4_domain"/>
</dbReference>
<comment type="function">
    <text evidence="14">Interacts with EME1 to form a DNA structure-specific endonuclease with substrate preference for branched DNA structures with a 5'-end at the branch nick. Typical substrates include 3'-flap structures, D-loops, replication forks and nicked Holliday junctions. May be required in mitosis for the processing of stalled or collapsed replication fork intermediates. May be required in meiosis for the repair of meiosis-specific double strand breaks subsequent to single-end invasion (SEI).</text>
</comment>
<evidence type="ECO:0000256" key="5">
    <source>
        <dbReference type="ARBA" id="ARBA00022723"/>
    </source>
</evidence>
<keyword evidence="13" id="KW-0469">Meiosis</keyword>
<dbReference type="SUPFAM" id="SSF52980">
    <property type="entry name" value="Restriction endonuclease-like"/>
    <property type="match status" value="1"/>
</dbReference>
<feature type="domain" description="ERCC4" evidence="16">
    <location>
        <begin position="166"/>
        <end position="264"/>
    </location>
</feature>
<dbReference type="InterPro" id="IPR033309">
    <property type="entry name" value="Mus81"/>
</dbReference>
<dbReference type="Pfam" id="PF14716">
    <property type="entry name" value="HHH_8"/>
    <property type="match status" value="1"/>
</dbReference>
<dbReference type="GO" id="GO:0048476">
    <property type="term" value="C:Holliday junction resolvase complex"/>
    <property type="evidence" value="ECO:0007669"/>
    <property type="project" value="UniProtKB-UniRule"/>
</dbReference>
<evidence type="ECO:0000259" key="16">
    <source>
        <dbReference type="SMART" id="SM00891"/>
    </source>
</evidence>
<dbReference type="Gene3D" id="3.40.50.10130">
    <property type="match status" value="1"/>
</dbReference>
<evidence type="ECO:0000256" key="9">
    <source>
        <dbReference type="ARBA" id="ARBA00022842"/>
    </source>
</evidence>
<evidence type="ECO:0000256" key="6">
    <source>
        <dbReference type="ARBA" id="ARBA00022759"/>
    </source>
</evidence>
<keyword evidence="6 14" id="KW-0255">Endonuclease</keyword>
<dbReference type="GO" id="GO:0006308">
    <property type="term" value="P:DNA catabolic process"/>
    <property type="evidence" value="ECO:0007669"/>
    <property type="project" value="UniProtKB-UniRule"/>
</dbReference>
<proteinExistence type="inferred from homology"/>
<keyword evidence="10 14" id="KW-0233">DNA recombination</keyword>
<evidence type="ECO:0000256" key="1">
    <source>
        <dbReference type="ARBA" id="ARBA00001946"/>
    </source>
</evidence>
<dbReference type="GO" id="GO:0046872">
    <property type="term" value="F:metal ion binding"/>
    <property type="evidence" value="ECO:0007669"/>
    <property type="project" value="UniProtKB-UniRule"/>
</dbReference>
<comment type="cofactor">
    <cofactor evidence="1 14">
        <name>Mg(2+)</name>
        <dbReference type="ChEBI" id="CHEBI:18420"/>
    </cofactor>
</comment>
<dbReference type="AlphaFoldDB" id="A0A8H3AME6"/>
<feature type="region of interest" description="Disordered" evidence="15">
    <location>
        <begin position="412"/>
        <end position="443"/>
    </location>
</feature>
<evidence type="ECO:0000256" key="4">
    <source>
        <dbReference type="ARBA" id="ARBA00022722"/>
    </source>
</evidence>
<keyword evidence="12 14" id="KW-0539">Nucleus</keyword>
<dbReference type="EMBL" id="CAJMWS010000329">
    <property type="protein sequence ID" value="CAE6433570.1"/>
    <property type="molecule type" value="Genomic_DNA"/>
</dbReference>